<name>A0A0D3FZP8_9ORYZ</name>
<sequence>MDKPETWHGEGVSYDTCCRDASPSASGAVPMCIIFKASTVRGAHARKGSYCPCRSMSHCPVLILILGCHHVFSNAPPVRIPNGQSVAADSLTPPIGRNLHWQANAFALFGLFLVVVDMGRDKFERCLKILEFWKLRSMNIWTISEQYCLLNDQ</sequence>
<accession>A0A0D3FZP8</accession>
<protein>
    <submittedName>
        <fullName evidence="1">Uncharacterized protein</fullName>
    </submittedName>
</protein>
<organism evidence="1">
    <name type="scientific">Oryza barthii</name>
    <dbReference type="NCBI Taxonomy" id="65489"/>
    <lineage>
        <taxon>Eukaryota</taxon>
        <taxon>Viridiplantae</taxon>
        <taxon>Streptophyta</taxon>
        <taxon>Embryophyta</taxon>
        <taxon>Tracheophyta</taxon>
        <taxon>Spermatophyta</taxon>
        <taxon>Magnoliopsida</taxon>
        <taxon>Liliopsida</taxon>
        <taxon>Poales</taxon>
        <taxon>Poaceae</taxon>
        <taxon>BOP clade</taxon>
        <taxon>Oryzoideae</taxon>
        <taxon>Oryzeae</taxon>
        <taxon>Oryzinae</taxon>
        <taxon>Oryza</taxon>
    </lineage>
</organism>
<dbReference type="HOGENOM" id="CLU_2021204_0_0_1"/>
<dbReference type="AlphaFoldDB" id="A0A0D3FZP8"/>
<dbReference type="Proteomes" id="UP000026960">
    <property type="component" value="Chromosome 4"/>
</dbReference>
<dbReference type="PaxDb" id="65489-OBART04G23850.1"/>
<reference evidence="1" key="2">
    <citation type="submission" date="2015-03" db="UniProtKB">
        <authorList>
            <consortium name="EnsemblPlants"/>
        </authorList>
    </citation>
    <scope>IDENTIFICATION</scope>
</reference>
<evidence type="ECO:0000313" key="1">
    <source>
        <dbReference type="EnsemblPlants" id="OBART04G23850.1"/>
    </source>
</evidence>
<dbReference type="Gramene" id="OBART04G23850.1">
    <property type="protein sequence ID" value="OBART04G23850.1"/>
    <property type="gene ID" value="OBART04G23850"/>
</dbReference>
<keyword evidence="2" id="KW-1185">Reference proteome</keyword>
<dbReference type="EnsemblPlants" id="OBART04G23850.1">
    <property type="protein sequence ID" value="OBART04G23850.1"/>
    <property type="gene ID" value="OBART04G23850"/>
</dbReference>
<evidence type="ECO:0000313" key="2">
    <source>
        <dbReference type="Proteomes" id="UP000026960"/>
    </source>
</evidence>
<reference evidence="1" key="1">
    <citation type="journal article" date="2009" name="Rice">
        <title>De Novo Next Generation Sequencing of Plant Genomes.</title>
        <authorList>
            <person name="Rounsley S."/>
            <person name="Marri P.R."/>
            <person name="Yu Y."/>
            <person name="He R."/>
            <person name="Sisneros N."/>
            <person name="Goicoechea J.L."/>
            <person name="Lee S.J."/>
            <person name="Angelova A."/>
            <person name="Kudrna D."/>
            <person name="Luo M."/>
            <person name="Affourtit J."/>
            <person name="Desany B."/>
            <person name="Knight J."/>
            <person name="Niazi F."/>
            <person name="Egholm M."/>
            <person name="Wing R.A."/>
        </authorList>
    </citation>
    <scope>NUCLEOTIDE SEQUENCE [LARGE SCALE GENOMIC DNA]</scope>
    <source>
        <strain evidence="1">cv. IRGC 105608</strain>
    </source>
</reference>
<proteinExistence type="predicted"/>